<organism evidence="3 4">
    <name type="scientific">Sphingomonas endophytica</name>
    <dbReference type="NCBI Taxonomy" id="869719"/>
    <lineage>
        <taxon>Bacteria</taxon>
        <taxon>Pseudomonadati</taxon>
        <taxon>Pseudomonadota</taxon>
        <taxon>Alphaproteobacteria</taxon>
        <taxon>Sphingomonadales</taxon>
        <taxon>Sphingomonadaceae</taxon>
        <taxon>Sphingomonas</taxon>
    </lineage>
</organism>
<dbReference type="RefSeq" id="WP_058754134.1">
    <property type="nucleotide sequence ID" value="NZ_LDTB01000002.1"/>
</dbReference>
<comment type="caution">
    <text evidence="3">The sequence shown here is derived from an EMBL/GenBank/DDBJ whole genome shotgun (WGS) entry which is preliminary data.</text>
</comment>
<evidence type="ECO:0000313" key="4">
    <source>
        <dbReference type="Proteomes" id="UP000074310"/>
    </source>
</evidence>
<feature type="domain" description="Ice-binding protein C-terminal" evidence="2">
    <location>
        <begin position="209"/>
        <end position="234"/>
    </location>
</feature>
<protein>
    <recommendedName>
        <fullName evidence="2">Ice-binding protein C-terminal domain-containing protein</fullName>
    </recommendedName>
</protein>
<evidence type="ECO:0000259" key="2">
    <source>
        <dbReference type="Pfam" id="PF07589"/>
    </source>
</evidence>
<dbReference type="NCBIfam" id="NF035944">
    <property type="entry name" value="PEPxxWA-CTERM"/>
    <property type="match status" value="1"/>
</dbReference>
<reference evidence="3 4" key="1">
    <citation type="journal article" date="2016" name="Front. Microbiol.">
        <title>Genomic Resource of Rice Seed Associated Bacteria.</title>
        <authorList>
            <person name="Midha S."/>
            <person name="Bansal K."/>
            <person name="Sharma S."/>
            <person name="Kumar N."/>
            <person name="Patil P.P."/>
            <person name="Chaudhry V."/>
            <person name="Patil P.B."/>
        </authorList>
    </citation>
    <scope>NUCLEOTIDE SEQUENCE [LARGE SCALE GENOMIC DNA]</scope>
    <source>
        <strain evidence="3 4">NS334</strain>
    </source>
</reference>
<evidence type="ECO:0000256" key="1">
    <source>
        <dbReference type="SAM" id="SignalP"/>
    </source>
</evidence>
<dbReference type="Proteomes" id="UP000074310">
    <property type="component" value="Unassembled WGS sequence"/>
</dbReference>
<feature type="chain" id="PRO_5007548501" description="Ice-binding protein C-terminal domain-containing protein" evidence="1">
    <location>
        <begin position="25"/>
        <end position="243"/>
    </location>
</feature>
<name>A0A147I9T7_9SPHN</name>
<proteinExistence type="predicted"/>
<dbReference type="InterPro" id="IPR013424">
    <property type="entry name" value="Ice-binding_C"/>
</dbReference>
<dbReference type="EMBL" id="LDTB01000002">
    <property type="protein sequence ID" value="KTT76360.1"/>
    <property type="molecule type" value="Genomic_DNA"/>
</dbReference>
<evidence type="ECO:0000313" key="3">
    <source>
        <dbReference type="EMBL" id="KTT76360.1"/>
    </source>
</evidence>
<dbReference type="AlphaFoldDB" id="A0A147I9T7"/>
<keyword evidence="4" id="KW-1185">Reference proteome</keyword>
<feature type="signal peptide" evidence="1">
    <location>
        <begin position="1"/>
        <end position="24"/>
    </location>
</feature>
<dbReference type="Pfam" id="PF07589">
    <property type="entry name" value="PEP-CTERM"/>
    <property type="match status" value="1"/>
</dbReference>
<gene>
    <name evidence="3" type="ORF">NS334_01085</name>
</gene>
<dbReference type="PATRIC" id="fig|869719.3.peg.1075"/>
<accession>A0A147I9T7</accession>
<keyword evidence="1" id="KW-0732">Signal</keyword>
<sequence>MMLKMVLAGTMGMAVAGIAGPAMAAPATVTVTGTVLSGFDAVGTFGTAGASLAGLPFSAIFTVDPSRGDTRVQTGTLNYLFGRGAASPVSAALTIGSGTYNFAGSYSGTARATNGAGKGGTDSLMYMVEDTNFALSPPDNTLFYVSFDTLRDLLGSADFTNASVVNLTTADNAKGDVRITNRNAATGTYGPTTFADLSVTSIRAQAMSAVPEPATWAMMVAGFAVAGVALRRGRRVQARVRFA</sequence>
<dbReference type="NCBIfam" id="TIGR02595">
    <property type="entry name" value="PEP_CTERM"/>
    <property type="match status" value="1"/>
</dbReference>